<feature type="non-terminal residue" evidence="1">
    <location>
        <position position="63"/>
    </location>
</feature>
<protein>
    <submittedName>
        <fullName evidence="1">Uncharacterized protein</fullName>
    </submittedName>
</protein>
<proteinExistence type="predicted"/>
<dbReference type="AlphaFoldDB" id="A0A061QT72"/>
<dbReference type="EMBL" id="GBEZ01010769">
    <property type="protein sequence ID" value="JAC74948.1"/>
    <property type="molecule type" value="Transcribed_RNA"/>
</dbReference>
<reference evidence="1" key="1">
    <citation type="submission" date="2014-05" db="EMBL/GenBank/DDBJ databases">
        <title>The transcriptome of the halophilic microalga Tetraselmis sp. GSL018 isolated from the Great Salt Lake, Utah.</title>
        <authorList>
            <person name="Jinkerson R.E."/>
            <person name="D'Adamo S."/>
            <person name="Posewitz M.C."/>
        </authorList>
    </citation>
    <scope>NUCLEOTIDE SEQUENCE</scope>
    <source>
        <strain evidence="1">GSL018</strain>
    </source>
</reference>
<evidence type="ECO:0000313" key="2">
    <source>
        <dbReference type="EMBL" id="JAC74948.1"/>
    </source>
</evidence>
<dbReference type="EMBL" id="GBEZ01025443">
    <property type="protein sequence ID" value="JAC61644.1"/>
    <property type="molecule type" value="Transcribed_RNA"/>
</dbReference>
<organism evidence="1">
    <name type="scientific">Tetraselmis sp. GSL018</name>
    <dbReference type="NCBI Taxonomy" id="582737"/>
    <lineage>
        <taxon>Eukaryota</taxon>
        <taxon>Viridiplantae</taxon>
        <taxon>Chlorophyta</taxon>
        <taxon>core chlorophytes</taxon>
        <taxon>Chlorodendrophyceae</taxon>
        <taxon>Chlorodendrales</taxon>
        <taxon>Chlorodendraceae</taxon>
        <taxon>Tetraselmis</taxon>
    </lineage>
</organism>
<gene>
    <name evidence="2" type="ORF">TSPGSL018_24559</name>
    <name evidence="1" type="ORF">TSPGSL018_25653</name>
</gene>
<sequence>MDAFPFEHALVLTSEDPFMDIFKRHQETYRKFLEKTQDIPIPAKTDKKGIQDFATKLTAIRKE</sequence>
<evidence type="ECO:0000313" key="1">
    <source>
        <dbReference type="EMBL" id="JAC61644.1"/>
    </source>
</evidence>
<name>A0A061QT72_9CHLO</name>
<accession>A0A061QT72</accession>